<evidence type="ECO:0000256" key="3">
    <source>
        <dbReference type="PROSITE-ProRule" id="PRU00023"/>
    </source>
</evidence>
<feature type="region of interest" description="Disordered" evidence="4">
    <location>
        <begin position="1193"/>
        <end position="1245"/>
    </location>
</feature>
<evidence type="ECO:0000259" key="6">
    <source>
        <dbReference type="Pfam" id="PF24883"/>
    </source>
</evidence>
<dbReference type="Gene3D" id="3.40.50.300">
    <property type="entry name" value="P-loop containing nucleotide triphosphate hydrolases"/>
    <property type="match status" value="1"/>
</dbReference>
<feature type="repeat" description="ANK" evidence="3">
    <location>
        <begin position="1071"/>
        <end position="1105"/>
    </location>
</feature>
<feature type="repeat" description="ANK" evidence="3">
    <location>
        <begin position="825"/>
        <end position="857"/>
    </location>
</feature>
<dbReference type="Pfam" id="PF24883">
    <property type="entry name" value="NPHP3_N"/>
    <property type="match status" value="1"/>
</dbReference>
<protein>
    <submittedName>
        <fullName evidence="7">NACHT and Ankyrin domain protein</fullName>
    </submittedName>
</protein>
<feature type="repeat" description="ANK" evidence="3">
    <location>
        <begin position="1106"/>
        <end position="1138"/>
    </location>
</feature>
<feature type="region of interest" description="Disordered" evidence="4">
    <location>
        <begin position="1146"/>
        <end position="1179"/>
    </location>
</feature>
<feature type="compositionally biased region" description="Acidic residues" evidence="4">
    <location>
        <begin position="1216"/>
        <end position="1238"/>
    </location>
</feature>
<proteinExistence type="predicted"/>
<dbReference type="Pfam" id="PF22939">
    <property type="entry name" value="WHD_GPIID"/>
    <property type="match status" value="1"/>
</dbReference>
<evidence type="ECO:0000313" key="7">
    <source>
        <dbReference type="EMBL" id="KKA25133.1"/>
    </source>
</evidence>
<dbReference type="Proteomes" id="UP000053958">
    <property type="component" value="Unassembled WGS sequence"/>
</dbReference>
<dbReference type="PRINTS" id="PR01415">
    <property type="entry name" value="ANKYRIN"/>
</dbReference>
<dbReference type="InterPro" id="IPR002110">
    <property type="entry name" value="Ankyrin_rpt"/>
</dbReference>
<gene>
    <name evidence="7" type="ORF">T310_0838</name>
</gene>
<evidence type="ECO:0000313" key="8">
    <source>
        <dbReference type="Proteomes" id="UP000053958"/>
    </source>
</evidence>
<reference evidence="7 8" key="1">
    <citation type="submission" date="2015-04" db="EMBL/GenBank/DDBJ databases">
        <authorList>
            <person name="Heijne W.H."/>
            <person name="Fedorova N.D."/>
            <person name="Nierman W.C."/>
            <person name="Vollebregt A.W."/>
            <person name="Zhao Z."/>
            <person name="Wu L."/>
            <person name="Kumar M."/>
            <person name="Stam H."/>
            <person name="van den Berg M.A."/>
            <person name="Pel H.J."/>
        </authorList>
    </citation>
    <scope>NUCLEOTIDE SEQUENCE [LARGE SCALE GENOMIC DNA]</scope>
    <source>
        <strain evidence="7 8">CBS 393.64</strain>
    </source>
</reference>
<feature type="domain" description="GPI inositol-deacylase winged helix" evidence="5">
    <location>
        <begin position="499"/>
        <end position="587"/>
    </location>
</feature>
<dbReference type="SUPFAM" id="SSF52540">
    <property type="entry name" value="P-loop containing nucleoside triphosphate hydrolases"/>
    <property type="match status" value="1"/>
</dbReference>
<feature type="compositionally biased region" description="Gly residues" evidence="4">
    <location>
        <begin position="1166"/>
        <end position="1176"/>
    </location>
</feature>
<dbReference type="InterPro" id="IPR056884">
    <property type="entry name" value="NPHP3-like_N"/>
</dbReference>
<keyword evidence="1" id="KW-0677">Repeat</keyword>
<dbReference type="SUPFAM" id="SSF48403">
    <property type="entry name" value="Ankyrin repeat"/>
    <property type="match status" value="2"/>
</dbReference>
<dbReference type="InterPro" id="IPR036770">
    <property type="entry name" value="Ankyrin_rpt-contain_sf"/>
</dbReference>
<evidence type="ECO:0000259" key="5">
    <source>
        <dbReference type="Pfam" id="PF22939"/>
    </source>
</evidence>
<dbReference type="STRING" id="1408163.A0A0F4Z5J5"/>
<dbReference type="GeneID" id="25312892"/>
<dbReference type="PROSITE" id="PS50088">
    <property type="entry name" value="ANK_REPEAT"/>
    <property type="match status" value="10"/>
</dbReference>
<evidence type="ECO:0000256" key="4">
    <source>
        <dbReference type="SAM" id="MobiDB-lite"/>
    </source>
</evidence>
<dbReference type="OrthoDB" id="1577640at2759"/>
<dbReference type="InterPro" id="IPR054471">
    <property type="entry name" value="GPIID_WHD"/>
</dbReference>
<dbReference type="RefSeq" id="XP_013331745.1">
    <property type="nucleotide sequence ID" value="XM_013476291.1"/>
</dbReference>
<feature type="domain" description="Nephrocystin 3-like N-terminal" evidence="6">
    <location>
        <begin position="240"/>
        <end position="396"/>
    </location>
</feature>
<comment type="caution">
    <text evidence="7">The sequence shown here is derived from an EMBL/GenBank/DDBJ whole genome shotgun (WGS) entry which is preliminary data.</text>
</comment>
<feature type="repeat" description="ANK" evidence="3">
    <location>
        <begin position="1026"/>
        <end position="1068"/>
    </location>
</feature>
<keyword evidence="2 3" id="KW-0040">ANK repeat</keyword>
<feature type="repeat" description="ANK" evidence="3">
    <location>
        <begin position="958"/>
        <end position="990"/>
    </location>
</feature>
<feature type="repeat" description="ANK" evidence="3">
    <location>
        <begin position="724"/>
        <end position="756"/>
    </location>
</feature>
<name>A0A0F4Z5J5_RASE3</name>
<feature type="repeat" description="ANK" evidence="3">
    <location>
        <begin position="757"/>
        <end position="789"/>
    </location>
</feature>
<keyword evidence="8" id="KW-1185">Reference proteome</keyword>
<feature type="repeat" description="ANK" evidence="3">
    <location>
        <begin position="690"/>
        <end position="722"/>
    </location>
</feature>
<evidence type="ECO:0000256" key="2">
    <source>
        <dbReference type="ARBA" id="ARBA00023043"/>
    </source>
</evidence>
<dbReference type="Pfam" id="PF12796">
    <property type="entry name" value="Ank_2"/>
    <property type="match status" value="4"/>
</dbReference>
<accession>A0A0F4Z5J5</accession>
<dbReference type="InterPro" id="IPR027417">
    <property type="entry name" value="P-loop_NTPase"/>
</dbReference>
<dbReference type="Pfam" id="PF00023">
    <property type="entry name" value="Ank"/>
    <property type="match status" value="1"/>
</dbReference>
<dbReference type="SMART" id="SM00248">
    <property type="entry name" value="ANK"/>
    <property type="match status" value="13"/>
</dbReference>
<dbReference type="PANTHER" id="PTHR24126:SF14">
    <property type="entry name" value="ANK_REP_REGION DOMAIN-CONTAINING PROTEIN"/>
    <property type="match status" value="1"/>
</dbReference>
<dbReference type="Gene3D" id="1.25.40.20">
    <property type="entry name" value="Ankyrin repeat-containing domain"/>
    <property type="match status" value="3"/>
</dbReference>
<feature type="repeat" description="ANK" evidence="3">
    <location>
        <begin position="858"/>
        <end position="890"/>
    </location>
</feature>
<sequence length="1283" mass="141904">MKQERVWGNQPWPHRATRGHENFGHLRLAPLLHPAALTPGIFPSVYIFKMVETPDLRERLARASQFTRIVMRCIGGGRDFPDTSQKALSLLCDLLDLLYRVRDQLSWADEKWIVYPARLDALNELLGLFESTLRMIEIYLHPGGVGAPEYRKKLLERIVIPRLEQYKVVFILSMQPEWDLRERTSTDQDIRGCLRRHHEIESANLQYNLQYEDDILVQTDRLASENFITLADLCNRRQRGSCRWILEDPTYKQWLHGAFRSLYCLGPAGVGKTFLSSAVVDSLQRTFLSPDVGVVFVFCHKEREKDQGSTTILRNILAQLVYRRRELSYSTSSLYHFESLSTAKASSKAYQHAIRAEVNRFSKVFFVIDGLDTFSDKERLLNRLQRLPDHVQLFITLREVKSRDSIQYIPASTPAEDIRRYVLARIRQDATLTHLVEEDSSSLRLQEDMVRYIVEKSHGLFLLAQLHIDLLARYNDKNLAHSALSHLPESLDEAYSEAMKRVVSQNPHARRYIYWTVYAYRPLTVAELKAATNEDAEPSKANGDIVSFEKKILTETCGLLTIDGVTGTVLLVHKTANEFFTRTAAASAYLSSAQKEIAETCLTLISADEVVDDCYSNRSDTPRSSTGSLLNYAATYWGYHAREAAEDEQTIQVLITTFLNKLSWRRPSRNESSMNSCEIPQELGLGKYPDGWTQLHSLAYFGIVCRAKRLIEQGFDVNAHENCHGMTPLHCAAYKGNEKMVELLLDHGADMHAQMENGDTALHIATARGQRKVMKLLLARNFDTTITNRKGFPVLQVAVGTADDEATVPLLVKSKVDVNAVNPSSGDTTLHLAVEYKRPRILLFLLNKGANINAFNKQGLTPLHLAAKLNNCEALSLLLERGAQVEARAQFGITPLHVAANSGNWIAFDLLLTAGADINAWDTKGESLLHNEARNPAGMLVAAKLLDHGANIEARTSRGYTALQCAAMAGNKAMFFFFLSRGANVEVETPSGETLLHITPPIDDGCLEILKTLLEKGLDVKRTSSQGWTPLHQTCFKGTGSPDIALDKTGEYIDLLLSHGADINAVSDSATGETALHLATTAAISRPSLVSLLLARGASVNMKTRDGKTALHLAAERGRESIFRILLESGADPSIVAPSSSCPSIAIHTTTGSNDNDNDGSSNGVVSGGGGRGRGGVTAFDLARKNPLGRLWFDEEGNLRPPPAGKSRPTSVSTIIDDDSSSEAVNGEEDDDDDDGAATDEIGGSTLVGDESQIQGRASCHHLHSPPQVLSSIAPVINSSFIA</sequence>
<dbReference type="PROSITE" id="PS50297">
    <property type="entry name" value="ANK_REP_REGION"/>
    <property type="match status" value="8"/>
</dbReference>
<feature type="repeat" description="ANK" evidence="3">
    <location>
        <begin position="891"/>
        <end position="923"/>
    </location>
</feature>
<dbReference type="PANTHER" id="PTHR24126">
    <property type="entry name" value="ANKYRIN REPEAT, PH AND SEC7 DOMAIN CONTAINING PROTEIN SECG-RELATED"/>
    <property type="match status" value="1"/>
</dbReference>
<organism evidence="7 8">
    <name type="scientific">Rasamsonia emersonii (strain ATCC 16479 / CBS 393.64 / IMI 116815)</name>
    <dbReference type="NCBI Taxonomy" id="1408163"/>
    <lineage>
        <taxon>Eukaryota</taxon>
        <taxon>Fungi</taxon>
        <taxon>Dikarya</taxon>
        <taxon>Ascomycota</taxon>
        <taxon>Pezizomycotina</taxon>
        <taxon>Eurotiomycetes</taxon>
        <taxon>Eurotiomycetidae</taxon>
        <taxon>Eurotiales</taxon>
        <taxon>Trichocomaceae</taxon>
        <taxon>Rasamsonia</taxon>
    </lineage>
</organism>
<dbReference type="EMBL" id="LASV01000035">
    <property type="protein sequence ID" value="KKA25133.1"/>
    <property type="molecule type" value="Genomic_DNA"/>
</dbReference>
<evidence type="ECO:0000256" key="1">
    <source>
        <dbReference type="ARBA" id="ARBA00022737"/>
    </source>
</evidence>
<feature type="compositionally biased region" description="Low complexity" evidence="4">
    <location>
        <begin position="1149"/>
        <end position="1165"/>
    </location>
</feature>